<comment type="caution">
    <text evidence="2">The sequence shown here is derived from an EMBL/GenBank/DDBJ whole genome shotgun (WGS) entry which is preliminary data.</text>
</comment>
<evidence type="ECO:0000313" key="3">
    <source>
        <dbReference type="Proteomes" id="UP001457282"/>
    </source>
</evidence>
<gene>
    <name evidence="2" type="ORF">M0R45_009265</name>
</gene>
<name>A0AAW1Y6Z8_RUBAR</name>
<dbReference type="AlphaFoldDB" id="A0AAW1Y6Z8"/>
<sequence>MGKNAPLSPCPAKLSTPSAQSAPLPPLTQAAPMSSTRAVHCPRLQPPDGVAVPVHCRISPLLRIEIHGVPVPMICYTGA</sequence>
<dbReference type="EMBL" id="JBEDUW010000002">
    <property type="protein sequence ID" value="KAK9943663.1"/>
    <property type="molecule type" value="Genomic_DNA"/>
</dbReference>
<dbReference type="Proteomes" id="UP001457282">
    <property type="component" value="Unassembled WGS sequence"/>
</dbReference>
<accession>A0AAW1Y6Z8</accession>
<feature type="region of interest" description="Disordered" evidence="1">
    <location>
        <begin position="1"/>
        <end position="31"/>
    </location>
</feature>
<organism evidence="2 3">
    <name type="scientific">Rubus argutus</name>
    <name type="common">Southern blackberry</name>
    <dbReference type="NCBI Taxonomy" id="59490"/>
    <lineage>
        <taxon>Eukaryota</taxon>
        <taxon>Viridiplantae</taxon>
        <taxon>Streptophyta</taxon>
        <taxon>Embryophyta</taxon>
        <taxon>Tracheophyta</taxon>
        <taxon>Spermatophyta</taxon>
        <taxon>Magnoliopsida</taxon>
        <taxon>eudicotyledons</taxon>
        <taxon>Gunneridae</taxon>
        <taxon>Pentapetalae</taxon>
        <taxon>rosids</taxon>
        <taxon>fabids</taxon>
        <taxon>Rosales</taxon>
        <taxon>Rosaceae</taxon>
        <taxon>Rosoideae</taxon>
        <taxon>Rosoideae incertae sedis</taxon>
        <taxon>Rubus</taxon>
    </lineage>
</organism>
<protein>
    <submittedName>
        <fullName evidence="2">Uncharacterized protein</fullName>
    </submittedName>
</protein>
<evidence type="ECO:0000256" key="1">
    <source>
        <dbReference type="SAM" id="MobiDB-lite"/>
    </source>
</evidence>
<reference evidence="2 3" key="1">
    <citation type="journal article" date="2023" name="G3 (Bethesda)">
        <title>A chromosome-length genome assembly and annotation of blackberry (Rubus argutus, cv. 'Hillquist').</title>
        <authorList>
            <person name="Bruna T."/>
            <person name="Aryal R."/>
            <person name="Dudchenko O."/>
            <person name="Sargent D.J."/>
            <person name="Mead D."/>
            <person name="Buti M."/>
            <person name="Cavallini A."/>
            <person name="Hytonen T."/>
            <person name="Andres J."/>
            <person name="Pham M."/>
            <person name="Weisz D."/>
            <person name="Mascagni F."/>
            <person name="Usai G."/>
            <person name="Natali L."/>
            <person name="Bassil N."/>
            <person name="Fernandez G.E."/>
            <person name="Lomsadze A."/>
            <person name="Armour M."/>
            <person name="Olukolu B."/>
            <person name="Poorten T."/>
            <person name="Britton C."/>
            <person name="Davik J."/>
            <person name="Ashrafi H."/>
            <person name="Aiden E.L."/>
            <person name="Borodovsky M."/>
            <person name="Worthington M."/>
        </authorList>
    </citation>
    <scope>NUCLEOTIDE SEQUENCE [LARGE SCALE GENOMIC DNA]</scope>
    <source>
        <strain evidence="2">PI 553951</strain>
    </source>
</reference>
<evidence type="ECO:0000313" key="2">
    <source>
        <dbReference type="EMBL" id="KAK9943663.1"/>
    </source>
</evidence>
<proteinExistence type="predicted"/>
<keyword evidence="3" id="KW-1185">Reference proteome</keyword>